<keyword evidence="1" id="KW-0812">Transmembrane</keyword>
<comment type="caution">
    <text evidence="2">The sequence shown here is derived from an EMBL/GenBank/DDBJ whole genome shotgun (WGS) entry which is preliminary data.</text>
</comment>
<name>A0A9D5CU23_9LILI</name>
<evidence type="ECO:0000256" key="1">
    <source>
        <dbReference type="SAM" id="Phobius"/>
    </source>
</evidence>
<evidence type="ECO:0000313" key="2">
    <source>
        <dbReference type="EMBL" id="KAJ0979865.1"/>
    </source>
</evidence>
<dbReference type="AlphaFoldDB" id="A0A9D5CU23"/>
<dbReference type="Proteomes" id="UP001085076">
    <property type="component" value="Miscellaneous, Linkage group lg03"/>
</dbReference>
<gene>
    <name evidence="2" type="ORF">J5N97_015339</name>
</gene>
<sequence length="72" mass="8139">MVQATQQLLKEQYILLKFAIHSIVHFCTSRSSLISCKVRVIYFVFCRVLIHVLAADGSFQVVAFSFTLALTS</sequence>
<keyword evidence="3" id="KW-1185">Reference proteome</keyword>
<dbReference type="EMBL" id="JAGGNH010000003">
    <property type="protein sequence ID" value="KAJ0979865.1"/>
    <property type="molecule type" value="Genomic_DNA"/>
</dbReference>
<reference evidence="2" key="2">
    <citation type="journal article" date="2022" name="Hortic Res">
        <title>The genome of Dioscorea zingiberensis sheds light on the biosynthesis, origin and evolution of the medicinally important diosgenin saponins.</title>
        <authorList>
            <person name="Li Y."/>
            <person name="Tan C."/>
            <person name="Li Z."/>
            <person name="Guo J."/>
            <person name="Li S."/>
            <person name="Chen X."/>
            <person name="Wang C."/>
            <person name="Dai X."/>
            <person name="Yang H."/>
            <person name="Song W."/>
            <person name="Hou L."/>
            <person name="Xu J."/>
            <person name="Tong Z."/>
            <person name="Xu A."/>
            <person name="Yuan X."/>
            <person name="Wang W."/>
            <person name="Yang Q."/>
            <person name="Chen L."/>
            <person name="Sun Z."/>
            <person name="Wang K."/>
            <person name="Pan B."/>
            <person name="Chen J."/>
            <person name="Bao Y."/>
            <person name="Liu F."/>
            <person name="Qi X."/>
            <person name="Gang D.R."/>
            <person name="Wen J."/>
            <person name="Li J."/>
        </authorList>
    </citation>
    <scope>NUCLEOTIDE SEQUENCE</scope>
    <source>
        <strain evidence="2">Dzin_1.0</strain>
    </source>
</reference>
<feature type="transmembrane region" description="Helical" evidence="1">
    <location>
        <begin position="40"/>
        <end position="66"/>
    </location>
</feature>
<keyword evidence="1" id="KW-1133">Transmembrane helix</keyword>
<reference evidence="2" key="1">
    <citation type="submission" date="2021-03" db="EMBL/GenBank/DDBJ databases">
        <authorList>
            <person name="Li Z."/>
            <person name="Yang C."/>
        </authorList>
    </citation>
    <scope>NUCLEOTIDE SEQUENCE</scope>
    <source>
        <strain evidence="2">Dzin_1.0</strain>
        <tissue evidence="2">Leaf</tissue>
    </source>
</reference>
<keyword evidence="1" id="KW-0472">Membrane</keyword>
<evidence type="ECO:0000313" key="3">
    <source>
        <dbReference type="Proteomes" id="UP001085076"/>
    </source>
</evidence>
<protein>
    <submittedName>
        <fullName evidence="2">Uncharacterized protein</fullName>
    </submittedName>
</protein>
<accession>A0A9D5CU23</accession>
<organism evidence="2 3">
    <name type="scientific">Dioscorea zingiberensis</name>
    <dbReference type="NCBI Taxonomy" id="325984"/>
    <lineage>
        <taxon>Eukaryota</taxon>
        <taxon>Viridiplantae</taxon>
        <taxon>Streptophyta</taxon>
        <taxon>Embryophyta</taxon>
        <taxon>Tracheophyta</taxon>
        <taxon>Spermatophyta</taxon>
        <taxon>Magnoliopsida</taxon>
        <taxon>Liliopsida</taxon>
        <taxon>Dioscoreales</taxon>
        <taxon>Dioscoreaceae</taxon>
        <taxon>Dioscorea</taxon>
    </lineage>
</organism>
<proteinExistence type="predicted"/>